<accession>A0A1Z5IZE6</accession>
<evidence type="ECO:0000313" key="2">
    <source>
        <dbReference type="Proteomes" id="UP000198414"/>
    </source>
</evidence>
<protein>
    <submittedName>
        <fullName evidence="1">Uncharacterized protein</fullName>
    </submittedName>
</protein>
<dbReference type="EMBL" id="BCMI01000032">
    <property type="protein sequence ID" value="GAX07016.1"/>
    <property type="molecule type" value="Genomic_DNA"/>
</dbReference>
<gene>
    <name evidence="1" type="ORF">IWT25_02364</name>
</gene>
<sequence>MDKTRDEMNGNQRMLLSYLESLVPEDDVLMGIAEFQSKLSDHSVPKEVYIALGMLSNVEITNVLHELTRPF</sequence>
<comment type="caution">
    <text evidence="1">The sequence shown here is derived from an EMBL/GenBank/DDBJ whole genome shotgun (WGS) entry which is preliminary data.</text>
</comment>
<dbReference type="OrthoDB" id="2298843at2"/>
<organism evidence="1 2">
    <name type="scientific">Secundilactobacillus pentosiphilus</name>
    <dbReference type="NCBI Taxonomy" id="1714682"/>
    <lineage>
        <taxon>Bacteria</taxon>
        <taxon>Bacillati</taxon>
        <taxon>Bacillota</taxon>
        <taxon>Bacilli</taxon>
        <taxon>Lactobacillales</taxon>
        <taxon>Lactobacillaceae</taxon>
        <taxon>Secundilactobacillus</taxon>
    </lineage>
</organism>
<dbReference type="Proteomes" id="UP000198414">
    <property type="component" value="Unassembled WGS sequence"/>
</dbReference>
<evidence type="ECO:0000313" key="1">
    <source>
        <dbReference type="EMBL" id="GAX07016.1"/>
    </source>
</evidence>
<name>A0A1Z5IZE6_9LACO</name>
<dbReference type="AlphaFoldDB" id="A0A1Z5IZE6"/>
<reference evidence="1 2" key="1">
    <citation type="submission" date="2015-11" db="EMBL/GenBank/DDBJ databases">
        <title>Draft genome sequences of new species of the genus Lactobacillus isolated from orchardgrass silage.</title>
        <authorList>
            <person name="Tohno M."/>
            <person name="Tanizawa Y."/>
            <person name="Arita M."/>
        </authorList>
    </citation>
    <scope>NUCLEOTIDE SEQUENCE [LARGE SCALE GENOMIC DNA]</scope>
    <source>
        <strain evidence="1 2">IWT25</strain>
    </source>
</reference>
<dbReference type="RefSeq" id="WP_145993352.1">
    <property type="nucleotide sequence ID" value="NZ_BCMI01000032.1"/>
</dbReference>
<proteinExistence type="predicted"/>